<dbReference type="EMBL" id="JAAIUW010000001">
    <property type="protein sequence ID" value="KAF7844998.1"/>
    <property type="molecule type" value="Genomic_DNA"/>
</dbReference>
<dbReference type="Proteomes" id="UP000634136">
    <property type="component" value="Unassembled WGS sequence"/>
</dbReference>
<proteinExistence type="predicted"/>
<comment type="caution">
    <text evidence="1">The sequence shown here is derived from an EMBL/GenBank/DDBJ whole genome shotgun (WGS) entry which is preliminary data.</text>
</comment>
<gene>
    <name evidence="1" type="ORF">G2W53_001903</name>
</gene>
<name>A0A834XI34_9FABA</name>
<organism evidence="1 2">
    <name type="scientific">Senna tora</name>
    <dbReference type="NCBI Taxonomy" id="362788"/>
    <lineage>
        <taxon>Eukaryota</taxon>
        <taxon>Viridiplantae</taxon>
        <taxon>Streptophyta</taxon>
        <taxon>Embryophyta</taxon>
        <taxon>Tracheophyta</taxon>
        <taxon>Spermatophyta</taxon>
        <taxon>Magnoliopsida</taxon>
        <taxon>eudicotyledons</taxon>
        <taxon>Gunneridae</taxon>
        <taxon>Pentapetalae</taxon>
        <taxon>rosids</taxon>
        <taxon>fabids</taxon>
        <taxon>Fabales</taxon>
        <taxon>Fabaceae</taxon>
        <taxon>Caesalpinioideae</taxon>
        <taxon>Cassia clade</taxon>
        <taxon>Senna</taxon>
    </lineage>
</organism>
<accession>A0A834XI34</accession>
<sequence>MEVEGKGLREIASISQQDKHLTYLKF</sequence>
<evidence type="ECO:0000313" key="1">
    <source>
        <dbReference type="EMBL" id="KAF7844998.1"/>
    </source>
</evidence>
<evidence type="ECO:0000313" key="2">
    <source>
        <dbReference type="Proteomes" id="UP000634136"/>
    </source>
</evidence>
<keyword evidence="2" id="KW-1185">Reference proteome</keyword>
<dbReference type="AlphaFoldDB" id="A0A834XI34"/>
<reference evidence="1" key="1">
    <citation type="submission" date="2020-09" db="EMBL/GenBank/DDBJ databases">
        <title>Genome-Enabled Discovery of Anthraquinone Biosynthesis in Senna tora.</title>
        <authorList>
            <person name="Kang S.-H."/>
            <person name="Pandey R.P."/>
            <person name="Lee C.-M."/>
            <person name="Sim J.-S."/>
            <person name="Jeong J.-T."/>
            <person name="Choi B.-S."/>
            <person name="Jung M."/>
            <person name="Ginzburg D."/>
            <person name="Zhao K."/>
            <person name="Won S.Y."/>
            <person name="Oh T.-J."/>
            <person name="Yu Y."/>
            <person name="Kim N.-H."/>
            <person name="Lee O.R."/>
            <person name="Lee T.-H."/>
            <person name="Bashyal P."/>
            <person name="Kim T.-S."/>
            <person name="Lee W.-H."/>
            <person name="Kawkins C."/>
            <person name="Kim C.-K."/>
            <person name="Kim J.S."/>
            <person name="Ahn B.O."/>
            <person name="Rhee S.Y."/>
            <person name="Sohng J.K."/>
        </authorList>
    </citation>
    <scope>NUCLEOTIDE SEQUENCE</scope>
    <source>
        <tissue evidence="1">Leaf</tissue>
    </source>
</reference>
<protein>
    <submittedName>
        <fullName evidence="1">Uncharacterized protein</fullName>
    </submittedName>
</protein>